<evidence type="ECO:0000256" key="9">
    <source>
        <dbReference type="RuleBase" id="RU364092"/>
    </source>
</evidence>
<evidence type="ECO:0000256" key="8">
    <source>
        <dbReference type="ARBA" id="ARBA00023136"/>
    </source>
</evidence>
<dbReference type="InterPro" id="IPR003557">
    <property type="entry name" value="Cyt_c_biogenesis_CcmC"/>
</dbReference>
<dbReference type="EMBL" id="JACHBI010000013">
    <property type="protein sequence ID" value="MBB5576565.1"/>
    <property type="molecule type" value="Genomic_DNA"/>
</dbReference>
<reference evidence="11 12" key="1">
    <citation type="submission" date="2020-08" db="EMBL/GenBank/DDBJ databases">
        <title>Genomic Encyclopedia of Type Strains, Phase IV (KMG-V): Genome sequencing to study the core and pangenomes of soil and plant-associated prokaryotes.</title>
        <authorList>
            <person name="Whitman W."/>
        </authorList>
    </citation>
    <scope>NUCLEOTIDE SEQUENCE [LARGE SCALE GENOMIC DNA]</scope>
    <source>
        <strain evidence="11 12">SEMIA 4064</strain>
    </source>
</reference>
<comment type="function">
    <text evidence="1 9">Required for the export of heme to the periplasm for the biogenesis of c-type cytochromes.</text>
</comment>
<accession>A0A7W8XVX0</accession>
<proteinExistence type="inferred from homology"/>
<dbReference type="Proteomes" id="UP000549882">
    <property type="component" value="Unassembled WGS sequence"/>
</dbReference>
<dbReference type="GO" id="GO:0017004">
    <property type="term" value="P:cytochrome complex assembly"/>
    <property type="evidence" value="ECO:0007669"/>
    <property type="project" value="UniProtKB-KW"/>
</dbReference>
<feature type="transmembrane region" description="Helical" evidence="9">
    <location>
        <begin position="101"/>
        <end position="120"/>
    </location>
</feature>
<dbReference type="Pfam" id="PF01578">
    <property type="entry name" value="Cytochrom_C_asm"/>
    <property type="match status" value="1"/>
</dbReference>
<evidence type="ECO:0000256" key="1">
    <source>
        <dbReference type="ARBA" id="ARBA00002442"/>
    </source>
</evidence>
<organism evidence="11 12">
    <name type="scientific">Rhizobium paranaense</name>
    <dbReference type="NCBI Taxonomy" id="1650438"/>
    <lineage>
        <taxon>Bacteria</taxon>
        <taxon>Pseudomonadati</taxon>
        <taxon>Pseudomonadota</taxon>
        <taxon>Alphaproteobacteria</taxon>
        <taxon>Hyphomicrobiales</taxon>
        <taxon>Rhizobiaceae</taxon>
        <taxon>Rhizobium/Agrobacterium group</taxon>
        <taxon>Rhizobium</taxon>
    </lineage>
</organism>
<feature type="transmembrane region" description="Helical" evidence="9">
    <location>
        <begin position="206"/>
        <end position="227"/>
    </location>
</feature>
<dbReference type="PANTHER" id="PTHR30071:SF1">
    <property type="entry name" value="CYTOCHROME B_B6 PROTEIN-RELATED"/>
    <property type="match status" value="1"/>
</dbReference>
<keyword evidence="5 9" id="KW-0812">Transmembrane</keyword>
<keyword evidence="8 9" id="KW-0472">Membrane</keyword>
<evidence type="ECO:0000256" key="7">
    <source>
        <dbReference type="ARBA" id="ARBA00022989"/>
    </source>
</evidence>
<feature type="domain" description="Cytochrome c assembly protein" evidence="10">
    <location>
        <begin position="26"/>
        <end position="189"/>
    </location>
</feature>
<feature type="transmembrane region" description="Helical" evidence="9">
    <location>
        <begin position="132"/>
        <end position="154"/>
    </location>
</feature>
<evidence type="ECO:0000313" key="11">
    <source>
        <dbReference type="EMBL" id="MBB5576565.1"/>
    </source>
</evidence>
<dbReference type="NCBIfam" id="TIGR01191">
    <property type="entry name" value="ccmC"/>
    <property type="match status" value="1"/>
</dbReference>
<sequence length="254" mass="28337">MSTFLRTRNAITGLAQPSKFLEFADRVLPTLLVVTILCFAAGLNFSFTSDVDYQQGQTVRIMYVHVPAAWVALLCYTVMTANAIGSLVWRHPLADVAARSAAPLGAAFTFISLVTGAIWGKPMWGTWWVWDARLTSMFVLFIMYLGILAINHAIDESTQAPRLTSVIIIVGFVNIPIIKFSVNWWNTLHQPASVLRLDGPAMDGEFLRPLLIMGLAFAALFATLHIASIRNEIWRRKLISQHRLAARAAMHREN</sequence>
<keyword evidence="9" id="KW-1003">Cell membrane</keyword>
<evidence type="ECO:0000256" key="2">
    <source>
        <dbReference type="ARBA" id="ARBA00004141"/>
    </source>
</evidence>
<keyword evidence="9" id="KW-0813">Transport</keyword>
<gene>
    <name evidence="9" type="primary">ccmC</name>
    <name evidence="11" type="ORF">GGD50_005210</name>
</gene>
<comment type="subcellular location">
    <subcellularLocation>
        <location evidence="9">Cell inner membrane</location>
    </subcellularLocation>
    <subcellularLocation>
        <location evidence="2">Membrane</location>
        <topology evidence="2">Multi-pass membrane protein</topology>
    </subcellularLocation>
</comment>
<evidence type="ECO:0000256" key="4">
    <source>
        <dbReference type="ARBA" id="ARBA00016463"/>
    </source>
</evidence>
<evidence type="ECO:0000313" key="12">
    <source>
        <dbReference type="Proteomes" id="UP000549882"/>
    </source>
</evidence>
<feature type="transmembrane region" description="Helical" evidence="9">
    <location>
        <begin position="27"/>
        <end position="47"/>
    </location>
</feature>
<comment type="caution">
    <text evidence="11">The sequence shown here is derived from an EMBL/GenBank/DDBJ whole genome shotgun (WGS) entry which is preliminary data.</text>
</comment>
<dbReference type="GO" id="GO:0015232">
    <property type="term" value="F:heme transmembrane transporter activity"/>
    <property type="evidence" value="ECO:0007669"/>
    <property type="project" value="InterPro"/>
</dbReference>
<dbReference type="PRINTS" id="PR01386">
    <property type="entry name" value="CCMCBIOGNSIS"/>
</dbReference>
<keyword evidence="12" id="KW-1185">Reference proteome</keyword>
<comment type="similarity">
    <text evidence="3 9">Belongs to the CcmC/CycZ/HelC family.</text>
</comment>
<dbReference type="PANTHER" id="PTHR30071">
    <property type="entry name" value="HEME EXPORTER PROTEIN C"/>
    <property type="match status" value="1"/>
</dbReference>
<dbReference type="GO" id="GO:0005886">
    <property type="term" value="C:plasma membrane"/>
    <property type="evidence" value="ECO:0007669"/>
    <property type="project" value="UniProtKB-SubCell"/>
</dbReference>
<dbReference type="GO" id="GO:0020037">
    <property type="term" value="F:heme binding"/>
    <property type="evidence" value="ECO:0007669"/>
    <property type="project" value="InterPro"/>
</dbReference>
<dbReference type="RefSeq" id="WP_183939873.1">
    <property type="nucleotide sequence ID" value="NZ_JACHBI010000013.1"/>
</dbReference>
<protein>
    <recommendedName>
        <fullName evidence="4 9">Heme exporter protein C</fullName>
    </recommendedName>
    <alternativeName>
        <fullName evidence="9">Cytochrome c-type biogenesis protein</fullName>
    </alternativeName>
</protein>
<evidence type="ECO:0000256" key="3">
    <source>
        <dbReference type="ARBA" id="ARBA00005840"/>
    </source>
</evidence>
<feature type="transmembrane region" description="Helical" evidence="9">
    <location>
        <begin position="67"/>
        <end position="89"/>
    </location>
</feature>
<dbReference type="InterPro" id="IPR002541">
    <property type="entry name" value="Cyt_c_assembly"/>
</dbReference>
<keyword evidence="7 9" id="KW-1133">Transmembrane helix</keyword>
<name>A0A7W8XVX0_9HYPH</name>
<dbReference type="AlphaFoldDB" id="A0A7W8XVX0"/>
<keyword evidence="9" id="KW-0997">Cell inner membrane</keyword>
<evidence type="ECO:0000256" key="5">
    <source>
        <dbReference type="ARBA" id="ARBA00022692"/>
    </source>
</evidence>
<dbReference type="InterPro" id="IPR045062">
    <property type="entry name" value="Cyt_c_biogenesis_CcsA/CcmC"/>
</dbReference>
<feature type="transmembrane region" description="Helical" evidence="9">
    <location>
        <begin position="166"/>
        <end position="186"/>
    </location>
</feature>
<evidence type="ECO:0000259" key="10">
    <source>
        <dbReference type="Pfam" id="PF01578"/>
    </source>
</evidence>
<evidence type="ECO:0000256" key="6">
    <source>
        <dbReference type="ARBA" id="ARBA00022748"/>
    </source>
</evidence>
<keyword evidence="6 9" id="KW-0201">Cytochrome c-type biogenesis</keyword>